<dbReference type="EMBL" id="JYDR01000014">
    <property type="protein sequence ID" value="KRY75990.1"/>
    <property type="molecule type" value="Genomic_DNA"/>
</dbReference>
<dbReference type="AlphaFoldDB" id="A0A0V1EQH0"/>
<comment type="caution">
    <text evidence="1">The sequence shown here is derived from an EMBL/GenBank/DDBJ whole genome shotgun (WGS) entry which is preliminary data.</text>
</comment>
<proteinExistence type="predicted"/>
<protein>
    <submittedName>
        <fullName evidence="1">Uncharacterized protein</fullName>
    </submittedName>
</protein>
<reference evidence="1 2" key="1">
    <citation type="submission" date="2015-01" db="EMBL/GenBank/DDBJ databases">
        <title>Evolution of Trichinella species and genotypes.</title>
        <authorList>
            <person name="Korhonen P.K."/>
            <person name="Edoardo P."/>
            <person name="Giuseppe L.R."/>
            <person name="Gasser R.B."/>
        </authorList>
    </citation>
    <scope>NUCLEOTIDE SEQUENCE [LARGE SCALE GENOMIC DNA]</scope>
    <source>
        <strain evidence="1">ISS13</strain>
    </source>
</reference>
<dbReference type="Proteomes" id="UP000054632">
    <property type="component" value="Unassembled WGS sequence"/>
</dbReference>
<name>A0A0V1EQH0_TRIPS</name>
<gene>
    <name evidence="1" type="ORF">T4A_3470</name>
</gene>
<evidence type="ECO:0000313" key="2">
    <source>
        <dbReference type="Proteomes" id="UP000054632"/>
    </source>
</evidence>
<organism evidence="1 2">
    <name type="scientific">Trichinella pseudospiralis</name>
    <name type="common">Parasitic roundworm</name>
    <dbReference type="NCBI Taxonomy" id="6337"/>
    <lineage>
        <taxon>Eukaryota</taxon>
        <taxon>Metazoa</taxon>
        <taxon>Ecdysozoa</taxon>
        <taxon>Nematoda</taxon>
        <taxon>Enoplea</taxon>
        <taxon>Dorylaimia</taxon>
        <taxon>Trichinellida</taxon>
        <taxon>Trichinellidae</taxon>
        <taxon>Trichinella</taxon>
    </lineage>
</organism>
<evidence type="ECO:0000313" key="1">
    <source>
        <dbReference type="EMBL" id="KRY75990.1"/>
    </source>
</evidence>
<accession>A0A0V1EQH0</accession>
<feature type="non-terminal residue" evidence="1">
    <location>
        <position position="1"/>
    </location>
</feature>
<sequence length="347" mass="39250">LISFFTTTFFCYSYENMICCNCAEEKSCSRPSAYDYWIMDNVLAQLHCDVGGLNSYFLSFILSDVEFEIMAASKDFKETEKTDKLANNSRMRNAKIKKKPIVPFTMVLRSSVKKLNALKNYSNSFNHTEEPFPEKENKENVINVSGKKTGSNILAMKCAPENVDSTAPFKILHPTQSFSPALIEVDNDAEHLNIEEETEKKEFLNKAQVVSGHSVVSGGDPSTEQTTHQQVLIDENSTSNLQKRLEASVRENNLIASIRYCDDFTIEQSDCVATSLAFRQSLQMIPELNFWHSRIQITTVANRRLMVMPYVDIGFPDFIQFNTPLQADRILSSSDLLDLNTTGPNLL</sequence>